<accession>A0A2N9XWK4</accession>
<gene>
    <name evidence="2" type="ORF">BHC49_09065</name>
</gene>
<evidence type="ECO:0000313" key="3">
    <source>
        <dbReference type="Proteomes" id="UP000229434"/>
    </source>
</evidence>
<keyword evidence="1" id="KW-0472">Membrane</keyword>
<name>A0A2N9XWK4_9NEIS</name>
<keyword evidence="1" id="KW-1133">Transmembrane helix</keyword>
<proteinExistence type="predicted"/>
<dbReference type="EMBL" id="MEIS01000117">
    <property type="protein sequence ID" value="PIT54087.1"/>
    <property type="molecule type" value="Genomic_DNA"/>
</dbReference>
<reference evidence="2 3" key="1">
    <citation type="journal article" date="2017" name="MBio">
        <title>Type VI secretion-mediated competition in the bee gut microbiome.</title>
        <authorList>
            <person name="Steele M.I."/>
            <person name="Kwong W.K."/>
            <person name="Powell J.E."/>
            <person name="Whiteley M."/>
            <person name="Moran N.A."/>
        </authorList>
    </citation>
    <scope>NUCLEOTIDE SEQUENCE [LARGE SCALE GENOMIC DNA]</scope>
    <source>
        <strain evidence="2 3">Nev3CBA3</strain>
    </source>
</reference>
<comment type="caution">
    <text evidence="2">The sequence shown here is derived from an EMBL/GenBank/DDBJ whole genome shotgun (WGS) entry which is preliminary data.</text>
</comment>
<dbReference type="AlphaFoldDB" id="A0A2N9XWK4"/>
<evidence type="ECO:0000256" key="1">
    <source>
        <dbReference type="SAM" id="Phobius"/>
    </source>
</evidence>
<protein>
    <submittedName>
        <fullName evidence="2">Uncharacterized protein</fullName>
    </submittedName>
</protein>
<dbReference type="Proteomes" id="UP000229434">
    <property type="component" value="Unassembled WGS sequence"/>
</dbReference>
<sequence>MIFTSGIFLVSFGERCNHIQGNREYPIYVPGGLFTRTVKVNERINTIPGIIMDIVGGLILVYAMIKLFI</sequence>
<keyword evidence="1" id="KW-0812">Transmembrane</keyword>
<evidence type="ECO:0000313" key="2">
    <source>
        <dbReference type="EMBL" id="PIT54087.1"/>
    </source>
</evidence>
<organism evidence="2 3">
    <name type="scientific">Snodgrassella alvi</name>
    <dbReference type="NCBI Taxonomy" id="1196083"/>
    <lineage>
        <taxon>Bacteria</taxon>
        <taxon>Pseudomonadati</taxon>
        <taxon>Pseudomonadota</taxon>
        <taxon>Betaproteobacteria</taxon>
        <taxon>Neisseriales</taxon>
        <taxon>Neisseriaceae</taxon>
        <taxon>Snodgrassella</taxon>
    </lineage>
</organism>
<feature type="transmembrane region" description="Helical" evidence="1">
    <location>
        <begin position="46"/>
        <end position="65"/>
    </location>
</feature>